<keyword evidence="2" id="KW-1185">Reference proteome</keyword>
<gene>
    <name evidence="1" type="ordered locus">WEN_00890</name>
</gene>
<reference evidence="1 2" key="1">
    <citation type="journal article" date="2012" name="J. Bacteriol.">
        <title>Complete genome sequence of Mycoplasma wenyonii strain Massachusetts.</title>
        <authorList>
            <person name="Dos Santos A.P."/>
            <person name="Guimaraes A.M."/>
            <person name="do Nascimento N.C."/>
            <person name="Sanmiguel P.J."/>
            <person name="Messick J.B."/>
        </authorList>
    </citation>
    <scope>NUCLEOTIDE SEQUENCE [LARGE SCALE GENOMIC DNA]</scope>
    <source>
        <strain evidence="1 2">Massachusetts</strain>
    </source>
</reference>
<accession>I6YAK4</accession>
<name>I6YAK4_MYCWM</name>
<dbReference type="EMBL" id="CP003703">
    <property type="protein sequence ID" value="AFN64981.1"/>
    <property type="molecule type" value="Genomic_DNA"/>
</dbReference>
<protein>
    <submittedName>
        <fullName evidence="1">Uncharacterized protein</fullName>
    </submittedName>
</protein>
<dbReference type="KEGG" id="mwe:WEN_00890"/>
<evidence type="ECO:0000313" key="1">
    <source>
        <dbReference type="EMBL" id="AFN64981.1"/>
    </source>
</evidence>
<sequence>MVITGLLKQFLIAGTTLGVTGGITGGIVAGTRTSSSSVEQSKSEPAKTTVTKNCKVLLTSQNQTQKIIICPDSGEVKESIDQEIWYLFKENNELQEIDGLSTSNESRKLPEDNSKSHWAQKKWRGYKGAEGIQGTQPNFVGEEDFVFNTSGWSDQFSYYGALQTPYNSKCKGDTGSSICSSIELSKNTLVLYSRSSVNADKTTPICLEQLSDSPEKWKSCDSSLGH</sequence>
<proteinExistence type="predicted"/>
<organism evidence="1 2">
    <name type="scientific">Mycoplasma wenyonii (strain Massachusetts)</name>
    <name type="common">Eperythrozoon wenyonii</name>
    <dbReference type="NCBI Taxonomy" id="1197325"/>
    <lineage>
        <taxon>Bacteria</taxon>
        <taxon>Bacillati</taxon>
        <taxon>Mycoplasmatota</taxon>
        <taxon>Mollicutes</taxon>
        <taxon>Mycoplasmataceae</taxon>
        <taxon>Mycoplasma</taxon>
    </lineage>
</organism>
<dbReference type="Proteomes" id="UP000009005">
    <property type="component" value="Chromosome"/>
</dbReference>
<dbReference type="HOGENOM" id="CLU_1223660_0_0_14"/>
<evidence type="ECO:0000313" key="2">
    <source>
        <dbReference type="Proteomes" id="UP000009005"/>
    </source>
</evidence>
<dbReference type="STRING" id="1197325.WEN_00890"/>
<dbReference type="RefSeq" id="WP_014849691.1">
    <property type="nucleotide sequence ID" value="NC_018149.1"/>
</dbReference>
<dbReference type="PATRIC" id="fig|1197325.3.peg.193"/>
<dbReference type="AlphaFoldDB" id="I6YAK4"/>